<dbReference type="GO" id="GO:0016567">
    <property type="term" value="P:protein ubiquitination"/>
    <property type="evidence" value="ECO:0007669"/>
    <property type="project" value="InterPro"/>
</dbReference>
<dbReference type="GO" id="GO:0061630">
    <property type="term" value="F:ubiquitin protein ligase activity"/>
    <property type="evidence" value="ECO:0007669"/>
    <property type="project" value="UniProtKB-EC"/>
</dbReference>
<keyword evidence="7" id="KW-0833">Ubl conjugation pathway</keyword>
<dbReference type="InterPro" id="IPR002867">
    <property type="entry name" value="IBR_dom"/>
</dbReference>
<dbReference type="InterPro" id="IPR031127">
    <property type="entry name" value="E3_UB_ligase_RBR"/>
</dbReference>
<dbReference type="Gene3D" id="3.30.40.10">
    <property type="entry name" value="Zinc/RING finger domain, C3HC4 (zinc finger)"/>
    <property type="match status" value="1"/>
</dbReference>
<dbReference type="SMART" id="SM00647">
    <property type="entry name" value="IBR"/>
    <property type="match status" value="2"/>
</dbReference>
<dbReference type="Pfam" id="PF01485">
    <property type="entry name" value="IBR"/>
    <property type="match status" value="1"/>
</dbReference>
<dbReference type="EMBL" id="MU004182">
    <property type="protein sequence ID" value="KAF2501288.1"/>
    <property type="molecule type" value="Genomic_DNA"/>
</dbReference>
<dbReference type="GO" id="GO:0008270">
    <property type="term" value="F:zinc ion binding"/>
    <property type="evidence" value="ECO:0007669"/>
    <property type="project" value="UniProtKB-KW"/>
</dbReference>
<keyword evidence="8" id="KW-0862">Zinc</keyword>
<protein>
    <recommendedName>
        <fullName evidence="2">RBR-type E3 ubiquitin transferase</fullName>
        <ecNumber evidence="2">2.3.2.31</ecNumber>
    </recommendedName>
</protein>
<dbReference type="InterPro" id="IPR017907">
    <property type="entry name" value="Znf_RING_CS"/>
</dbReference>
<dbReference type="Gene3D" id="1.20.120.1750">
    <property type="match status" value="1"/>
</dbReference>
<evidence type="ECO:0000256" key="4">
    <source>
        <dbReference type="ARBA" id="ARBA00022723"/>
    </source>
</evidence>
<dbReference type="PROSITE" id="PS51873">
    <property type="entry name" value="TRIAD"/>
    <property type="match status" value="1"/>
</dbReference>
<evidence type="ECO:0000256" key="7">
    <source>
        <dbReference type="ARBA" id="ARBA00022786"/>
    </source>
</evidence>
<name>A0A6A6R962_9PEZI</name>
<dbReference type="SUPFAM" id="SSF57850">
    <property type="entry name" value="RING/U-box"/>
    <property type="match status" value="3"/>
</dbReference>
<feature type="domain" description="RING-type" evidence="11">
    <location>
        <begin position="1"/>
        <end position="219"/>
    </location>
</feature>
<dbReference type="Pfam" id="PF22191">
    <property type="entry name" value="IBR_1"/>
    <property type="match status" value="1"/>
</dbReference>
<keyword evidence="13" id="KW-1185">Reference proteome</keyword>
<evidence type="ECO:0000313" key="12">
    <source>
        <dbReference type="EMBL" id="KAF2501288.1"/>
    </source>
</evidence>
<comment type="catalytic activity">
    <reaction evidence="1">
        <text>[E2 ubiquitin-conjugating enzyme]-S-ubiquitinyl-L-cysteine + [acceptor protein]-L-lysine = [E2 ubiquitin-conjugating enzyme]-L-cysteine + [acceptor protein]-N(6)-ubiquitinyl-L-lysine.</text>
        <dbReference type="EC" id="2.3.2.31"/>
    </reaction>
</comment>
<evidence type="ECO:0000256" key="2">
    <source>
        <dbReference type="ARBA" id="ARBA00012251"/>
    </source>
</evidence>
<accession>A0A6A6R962</accession>
<evidence type="ECO:0000256" key="5">
    <source>
        <dbReference type="ARBA" id="ARBA00022737"/>
    </source>
</evidence>
<evidence type="ECO:0000256" key="1">
    <source>
        <dbReference type="ARBA" id="ARBA00001798"/>
    </source>
</evidence>
<evidence type="ECO:0000313" key="13">
    <source>
        <dbReference type="Proteomes" id="UP000799750"/>
    </source>
</evidence>
<reference evidence="12" key="1">
    <citation type="journal article" date="2020" name="Stud. Mycol.">
        <title>101 Dothideomycetes genomes: a test case for predicting lifestyles and emergence of pathogens.</title>
        <authorList>
            <person name="Haridas S."/>
            <person name="Albert R."/>
            <person name="Binder M."/>
            <person name="Bloem J."/>
            <person name="Labutti K."/>
            <person name="Salamov A."/>
            <person name="Andreopoulos B."/>
            <person name="Baker S."/>
            <person name="Barry K."/>
            <person name="Bills G."/>
            <person name="Bluhm B."/>
            <person name="Cannon C."/>
            <person name="Castanera R."/>
            <person name="Culley D."/>
            <person name="Daum C."/>
            <person name="Ezra D."/>
            <person name="Gonzalez J."/>
            <person name="Henrissat B."/>
            <person name="Kuo A."/>
            <person name="Liang C."/>
            <person name="Lipzen A."/>
            <person name="Lutzoni F."/>
            <person name="Magnuson J."/>
            <person name="Mondo S."/>
            <person name="Nolan M."/>
            <person name="Ohm R."/>
            <person name="Pangilinan J."/>
            <person name="Park H.-J."/>
            <person name="Ramirez L."/>
            <person name="Alfaro M."/>
            <person name="Sun H."/>
            <person name="Tritt A."/>
            <person name="Yoshinaga Y."/>
            <person name="Zwiers L.-H."/>
            <person name="Turgeon B."/>
            <person name="Goodwin S."/>
            <person name="Spatafora J."/>
            <person name="Crous P."/>
            <person name="Grigoriev I."/>
        </authorList>
    </citation>
    <scope>NUCLEOTIDE SEQUENCE</scope>
    <source>
        <strain evidence="12">CBS 269.34</strain>
    </source>
</reference>
<dbReference type="OrthoDB" id="1431934at2759"/>
<keyword evidence="4" id="KW-0479">Metal-binding</keyword>
<keyword evidence="5" id="KW-0677">Repeat</keyword>
<gene>
    <name evidence="12" type="ORF">BU16DRAFT_451626</name>
</gene>
<dbReference type="Proteomes" id="UP000799750">
    <property type="component" value="Unassembled WGS sequence"/>
</dbReference>
<dbReference type="PANTHER" id="PTHR11685">
    <property type="entry name" value="RBR FAMILY RING FINGER AND IBR DOMAIN-CONTAINING"/>
    <property type="match status" value="1"/>
</dbReference>
<feature type="non-terminal residue" evidence="12">
    <location>
        <position position="1"/>
    </location>
</feature>
<dbReference type="PROSITE" id="PS00518">
    <property type="entry name" value="ZF_RING_1"/>
    <property type="match status" value="1"/>
</dbReference>
<proteinExistence type="predicted"/>
<dbReference type="InterPro" id="IPR044066">
    <property type="entry name" value="TRIAD_supradom"/>
</dbReference>
<evidence type="ECO:0000256" key="8">
    <source>
        <dbReference type="ARBA" id="ARBA00022833"/>
    </source>
</evidence>
<evidence type="ECO:0000256" key="9">
    <source>
        <dbReference type="PROSITE-ProRule" id="PRU00175"/>
    </source>
</evidence>
<organism evidence="12 13">
    <name type="scientific">Lophium mytilinum</name>
    <dbReference type="NCBI Taxonomy" id="390894"/>
    <lineage>
        <taxon>Eukaryota</taxon>
        <taxon>Fungi</taxon>
        <taxon>Dikarya</taxon>
        <taxon>Ascomycota</taxon>
        <taxon>Pezizomycotina</taxon>
        <taxon>Dothideomycetes</taxon>
        <taxon>Pleosporomycetidae</taxon>
        <taxon>Mytilinidiales</taxon>
        <taxon>Mytilinidiaceae</taxon>
        <taxon>Lophium</taxon>
    </lineage>
</organism>
<keyword evidence="6 9" id="KW-0863">Zinc-finger</keyword>
<dbReference type="InterPro" id="IPR001841">
    <property type="entry name" value="Znf_RING"/>
</dbReference>
<keyword evidence="3" id="KW-0808">Transferase</keyword>
<dbReference type="EC" id="2.3.2.31" evidence="2"/>
<dbReference type="PROSITE" id="PS50089">
    <property type="entry name" value="ZF_RING_2"/>
    <property type="match status" value="1"/>
</dbReference>
<dbReference type="AlphaFoldDB" id="A0A6A6R962"/>
<evidence type="ECO:0000259" key="11">
    <source>
        <dbReference type="PROSITE" id="PS51873"/>
    </source>
</evidence>
<dbReference type="InterPro" id="IPR013083">
    <property type="entry name" value="Znf_RING/FYVE/PHD"/>
</dbReference>
<evidence type="ECO:0000256" key="6">
    <source>
        <dbReference type="ARBA" id="ARBA00022771"/>
    </source>
</evidence>
<evidence type="ECO:0000256" key="3">
    <source>
        <dbReference type="ARBA" id="ARBA00022679"/>
    </source>
</evidence>
<dbReference type="CDD" id="cd20335">
    <property type="entry name" value="BRcat_RBR"/>
    <property type="match status" value="1"/>
</dbReference>
<evidence type="ECO:0000259" key="10">
    <source>
        <dbReference type="PROSITE" id="PS50089"/>
    </source>
</evidence>
<feature type="domain" description="RING-type" evidence="10">
    <location>
        <begin position="2"/>
        <end position="56"/>
    </location>
</feature>
<sequence>ECIICTESKSARHFPTRLPTAACTHDAQTCTRCLRQWITSEFESKVWDQIDCPECRERMHYEDMAQLAPSSVFRKYDRLSTKAALEAIPGFRWCTSKNCTSGQVHSSGYESPKFECVACRRRYCVVHNRRWHEGETCAEFDYRTDGTQKREEEKASEKLIRETAKKCPGCKGKVEKMSGCDHMTCSKCRHQFCWICLAPFGPIREEGNSKHNKTCTYYSV</sequence>